<accession>A0ABU0E8S8</accession>
<proteinExistence type="predicted"/>
<reference evidence="1 2" key="1">
    <citation type="submission" date="2023-07" db="EMBL/GenBank/DDBJ databases">
        <title>Genomic Encyclopedia of Type Strains, Phase IV (KMG-IV): sequencing the most valuable type-strain genomes for metagenomic binning, comparative biology and taxonomic classification.</title>
        <authorList>
            <person name="Goeker M."/>
        </authorList>
    </citation>
    <scope>NUCLEOTIDE SEQUENCE [LARGE SCALE GENOMIC DNA]</scope>
    <source>
        <strain evidence="1 2">DSM 16784</strain>
    </source>
</reference>
<sequence length="100" mass="11868">MIYPRIDSLFGVYTESFLKLMKKYPNPYKLNKKSKKELATFFHKSDYCGLRKAERLAILVRDYFKETEIPILENDILVILFATHLKDLMTLMSEKETILD</sequence>
<name>A0ABU0E8S8_9FIRM</name>
<dbReference type="EMBL" id="JAUSUR010000012">
    <property type="protein sequence ID" value="MDQ0363298.1"/>
    <property type="molecule type" value="Genomic_DNA"/>
</dbReference>
<evidence type="ECO:0000313" key="1">
    <source>
        <dbReference type="EMBL" id="MDQ0363298.1"/>
    </source>
</evidence>
<comment type="caution">
    <text evidence="1">The sequence shown here is derived from an EMBL/GenBank/DDBJ whole genome shotgun (WGS) entry which is preliminary data.</text>
</comment>
<dbReference type="Proteomes" id="UP001230220">
    <property type="component" value="Unassembled WGS sequence"/>
</dbReference>
<organism evidence="1 2">
    <name type="scientific">Breznakia pachnodae</name>
    <dbReference type="NCBI Taxonomy" id="265178"/>
    <lineage>
        <taxon>Bacteria</taxon>
        <taxon>Bacillati</taxon>
        <taxon>Bacillota</taxon>
        <taxon>Erysipelotrichia</taxon>
        <taxon>Erysipelotrichales</taxon>
        <taxon>Erysipelotrichaceae</taxon>
        <taxon>Breznakia</taxon>
    </lineage>
</organism>
<evidence type="ECO:0000313" key="2">
    <source>
        <dbReference type="Proteomes" id="UP001230220"/>
    </source>
</evidence>
<dbReference type="RefSeq" id="WP_307412226.1">
    <property type="nucleotide sequence ID" value="NZ_JAUSUR010000012.1"/>
</dbReference>
<gene>
    <name evidence="1" type="ORF">J2S15_004063</name>
</gene>
<keyword evidence="2" id="KW-1185">Reference proteome</keyword>
<protein>
    <recommendedName>
        <fullName evidence="3">PRD domain-containing protein</fullName>
    </recommendedName>
</protein>
<evidence type="ECO:0008006" key="3">
    <source>
        <dbReference type="Google" id="ProtNLM"/>
    </source>
</evidence>